<dbReference type="PANTHER" id="PTHR43065:SF48">
    <property type="entry name" value="HISTIDINE KINASE"/>
    <property type="match status" value="1"/>
</dbReference>
<dbReference type="InterPro" id="IPR014710">
    <property type="entry name" value="RmlC-like_jellyroll"/>
</dbReference>
<dbReference type="EMBL" id="CP001823">
    <property type="protein sequence ID" value="ACZ38034.1"/>
    <property type="molecule type" value="Genomic_DNA"/>
</dbReference>
<dbReference type="SUPFAM" id="SSF51206">
    <property type="entry name" value="cAMP-binding domain-like"/>
    <property type="match status" value="1"/>
</dbReference>
<dbReference type="InterPro" id="IPR036890">
    <property type="entry name" value="HATPase_C_sf"/>
</dbReference>
<evidence type="ECO:0000259" key="3">
    <source>
        <dbReference type="PROSITE" id="PS50042"/>
    </source>
</evidence>
<dbReference type="PROSITE" id="PS50109">
    <property type="entry name" value="HIS_KIN"/>
    <property type="match status" value="1"/>
</dbReference>
<dbReference type="eggNOG" id="COG4191">
    <property type="taxonomic scope" value="Bacteria"/>
</dbReference>
<dbReference type="KEGG" id="sti:Sthe_0597"/>
<dbReference type="SUPFAM" id="SSF55874">
    <property type="entry name" value="ATPase domain of HSP90 chaperone/DNA topoisomerase II/histidine kinase"/>
    <property type="match status" value="1"/>
</dbReference>
<dbReference type="Proteomes" id="UP000002027">
    <property type="component" value="Chromosome 1"/>
</dbReference>
<dbReference type="EC" id="2.7.13.3" evidence="2"/>
<sequence>MQRQRSTDDASTTTRLRETLRRGDFFAQLPDAALDELIGMIEPVALEEGATLIAEGDEAENAFVILTGEVEILRRSGEIDVPIGVRGAGEIVGEMGMLSGSGRTATIRARVPSTVLPISREVFERTLVANPTAMLALLRTVIRRLQGAESRLVQHQKMAALGTLAAGLAHELNNPASALVRSVQQLHDIIGEWERRAGDLGASGLHGDMLPILAALQQDIESHAGDAVWLDAVTRSDREEAVQEWLDERHIAESWKLAPQLVDVGWDLELLGQLQDFVPTDRLPAVLRWLAAGQSVYRLLHEMTASARTISEIVAAVKSYTRLDEAPVQEVDIHEGIDQSLTILRYKLRGIKVSREYDCCVPPIMALASELNQVWTNLIDNAADAMDGEGHLRIRTALERGTVVVEISDTGPGISPGAQARLFEPFFTTKEPGKGTGLGLNISYNIVRKHHGEITVDSRPGQTRFVVSIPVGEAAREPDGAAGHDVCPA</sequence>
<dbReference type="InterPro" id="IPR003594">
    <property type="entry name" value="HATPase_dom"/>
</dbReference>
<name>D1C1B7_SPHTD</name>
<dbReference type="InterPro" id="IPR018488">
    <property type="entry name" value="cNMP-bd_CS"/>
</dbReference>
<dbReference type="InParanoid" id="D1C1B7"/>
<reference evidence="6" key="1">
    <citation type="submission" date="2009-11" db="EMBL/GenBank/DDBJ databases">
        <title>The complete chromosome 1 of Sphaerobacter thermophilus DSM 20745.</title>
        <authorList>
            <person name="Lucas S."/>
            <person name="Copeland A."/>
            <person name="Lapidus A."/>
            <person name="Glavina del Rio T."/>
            <person name="Dalin E."/>
            <person name="Tice H."/>
            <person name="Bruce D."/>
            <person name="Goodwin L."/>
            <person name="Pitluck S."/>
            <person name="Kyrpides N."/>
            <person name="Mavromatis K."/>
            <person name="Ivanova N."/>
            <person name="Mikhailova N."/>
            <person name="LaButti K.M."/>
            <person name="Clum A."/>
            <person name="Sun H.I."/>
            <person name="Brettin T."/>
            <person name="Detter J.C."/>
            <person name="Han C."/>
            <person name="Larimer F."/>
            <person name="Land M."/>
            <person name="Hauser L."/>
            <person name="Markowitz V."/>
            <person name="Cheng J.F."/>
            <person name="Hugenholtz P."/>
            <person name="Woyke T."/>
            <person name="Wu D."/>
            <person name="Steenblock K."/>
            <person name="Schneider S."/>
            <person name="Pukall R."/>
            <person name="Goeker M."/>
            <person name="Klenk H.P."/>
            <person name="Eisen J.A."/>
        </authorList>
    </citation>
    <scope>NUCLEOTIDE SEQUENCE [LARGE SCALE GENOMIC DNA]</scope>
    <source>
        <strain evidence="6">ATCC 49802 / DSM 20745 / S 6022</strain>
    </source>
</reference>
<dbReference type="PROSITE" id="PS00889">
    <property type="entry name" value="CNMP_BINDING_2"/>
    <property type="match status" value="1"/>
</dbReference>
<dbReference type="InterPro" id="IPR004358">
    <property type="entry name" value="Sig_transdc_His_kin-like_C"/>
</dbReference>
<dbReference type="Gene3D" id="2.60.120.10">
    <property type="entry name" value="Jelly Rolls"/>
    <property type="match status" value="1"/>
</dbReference>
<evidence type="ECO:0000313" key="5">
    <source>
        <dbReference type="EMBL" id="ACZ38034.1"/>
    </source>
</evidence>
<keyword evidence="5" id="KW-0808">Transferase</keyword>
<dbReference type="CDD" id="cd00038">
    <property type="entry name" value="CAP_ED"/>
    <property type="match status" value="1"/>
</dbReference>
<accession>D1C1B7</accession>
<evidence type="ECO:0000313" key="6">
    <source>
        <dbReference type="Proteomes" id="UP000002027"/>
    </source>
</evidence>
<dbReference type="Gene3D" id="3.30.565.10">
    <property type="entry name" value="Histidine kinase-like ATPase, C-terminal domain"/>
    <property type="match status" value="1"/>
</dbReference>
<dbReference type="PRINTS" id="PR00344">
    <property type="entry name" value="BCTRLSENSOR"/>
</dbReference>
<dbReference type="InterPro" id="IPR005467">
    <property type="entry name" value="His_kinase_dom"/>
</dbReference>
<keyword evidence="6" id="KW-1185">Reference proteome</keyword>
<dbReference type="PANTHER" id="PTHR43065">
    <property type="entry name" value="SENSOR HISTIDINE KINASE"/>
    <property type="match status" value="1"/>
</dbReference>
<protein>
    <recommendedName>
        <fullName evidence="2">histidine kinase</fullName>
        <ecNumber evidence="2">2.7.13.3</ecNumber>
    </recommendedName>
</protein>
<dbReference type="RefSeq" id="WP_012871081.1">
    <property type="nucleotide sequence ID" value="NC_013523.1"/>
</dbReference>
<evidence type="ECO:0000259" key="4">
    <source>
        <dbReference type="PROSITE" id="PS50109"/>
    </source>
</evidence>
<dbReference type="AlphaFoldDB" id="D1C1B7"/>
<feature type="domain" description="Cyclic nucleotide-binding" evidence="3">
    <location>
        <begin position="25"/>
        <end position="144"/>
    </location>
</feature>
<evidence type="ECO:0000256" key="1">
    <source>
        <dbReference type="ARBA" id="ARBA00000085"/>
    </source>
</evidence>
<gene>
    <name evidence="5" type="ordered locus">Sthe_0597</name>
</gene>
<dbReference type="STRING" id="479434.Sthe_0597"/>
<evidence type="ECO:0000256" key="2">
    <source>
        <dbReference type="ARBA" id="ARBA00012438"/>
    </source>
</evidence>
<dbReference type="SMART" id="SM00100">
    <property type="entry name" value="cNMP"/>
    <property type="match status" value="1"/>
</dbReference>
<organism evidence="5 6">
    <name type="scientific">Sphaerobacter thermophilus (strain ATCC 49802 / DSM 20745 / KCCM 41009 / NCIMB 13125 / S 6022)</name>
    <dbReference type="NCBI Taxonomy" id="479434"/>
    <lineage>
        <taxon>Bacteria</taxon>
        <taxon>Pseudomonadati</taxon>
        <taxon>Thermomicrobiota</taxon>
        <taxon>Thermomicrobia</taxon>
        <taxon>Sphaerobacterales</taxon>
        <taxon>Sphaerobacterineae</taxon>
        <taxon>Sphaerobacteraceae</taxon>
        <taxon>Sphaerobacter</taxon>
    </lineage>
</organism>
<keyword evidence="5" id="KW-0418">Kinase</keyword>
<dbReference type="OrthoDB" id="9784397at2"/>
<reference evidence="5 6" key="2">
    <citation type="journal article" date="2010" name="Stand. Genomic Sci.">
        <title>Complete genome sequence of Desulfohalobium retbaense type strain (HR(100)).</title>
        <authorList>
            <person name="Spring S."/>
            <person name="Nolan M."/>
            <person name="Lapidus A."/>
            <person name="Glavina Del Rio T."/>
            <person name="Copeland A."/>
            <person name="Tice H."/>
            <person name="Cheng J.F."/>
            <person name="Lucas S."/>
            <person name="Land M."/>
            <person name="Chen F."/>
            <person name="Bruce D."/>
            <person name="Goodwin L."/>
            <person name="Pitluck S."/>
            <person name="Ivanova N."/>
            <person name="Mavromatis K."/>
            <person name="Mikhailova N."/>
            <person name="Pati A."/>
            <person name="Chen A."/>
            <person name="Palaniappan K."/>
            <person name="Hauser L."/>
            <person name="Chang Y.J."/>
            <person name="Jeffries C.D."/>
            <person name="Munk C."/>
            <person name="Kiss H."/>
            <person name="Chain P."/>
            <person name="Han C."/>
            <person name="Brettin T."/>
            <person name="Detter J.C."/>
            <person name="Schuler E."/>
            <person name="Goker M."/>
            <person name="Rohde M."/>
            <person name="Bristow J."/>
            <person name="Eisen J.A."/>
            <person name="Markowitz V."/>
            <person name="Hugenholtz P."/>
            <person name="Kyrpides N.C."/>
            <person name="Klenk H.P."/>
        </authorList>
    </citation>
    <scope>NUCLEOTIDE SEQUENCE [LARGE SCALE GENOMIC DNA]</scope>
    <source>
        <strain evidence="6">ATCC 49802 / DSM 20745 / S 6022</strain>
    </source>
</reference>
<dbReference type="Pfam" id="PF02518">
    <property type="entry name" value="HATPase_c"/>
    <property type="match status" value="1"/>
</dbReference>
<feature type="domain" description="Histidine kinase" evidence="4">
    <location>
        <begin position="298"/>
        <end position="473"/>
    </location>
</feature>
<dbReference type="PROSITE" id="PS50042">
    <property type="entry name" value="CNMP_BINDING_3"/>
    <property type="match status" value="1"/>
</dbReference>
<comment type="catalytic activity">
    <reaction evidence="1">
        <text>ATP + protein L-histidine = ADP + protein N-phospho-L-histidine.</text>
        <dbReference type="EC" id="2.7.13.3"/>
    </reaction>
</comment>
<proteinExistence type="predicted"/>
<dbReference type="HOGENOM" id="CLU_000445_114_81_0"/>
<dbReference type="eggNOG" id="COG2905">
    <property type="taxonomic scope" value="Bacteria"/>
</dbReference>
<dbReference type="GO" id="GO:0004673">
    <property type="term" value="F:protein histidine kinase activity"/>
    <property type="evidence" value="ECO:0007669"/>
    <property type="project" value="UniProtKB-EC"/>
</dbReference>
<dbReference type="Pfam" id="PF00027">
    <property type="entry name" value="cNMP_binding"/>
    <property type="match status" value="1"/>
</dbReference>
<dbReference type="Gene3D" id="1.10.287.130">
    <property type="match status" value="1"/>
</dbReference>
<dbReference type="SMART" id="SM00387">
    <property type="entry name" value="HATPase_c"/>
    <property type="match status" value="1"/>
</dbReference>
<dbReference type="InterPro" id="IPR000595">
    <property type="entry name" value="cNMP-bd_dom"/>
</dbReference>
<dbReference type="InterPro" id="IPR018490">
    <property type="entry name" value="cNMP-bd_dom_sf"/>
</dbReference>